<accession>A0ABV2CNE3</accession>
<dbReference type="EMBL" id="JBEWLZ010000003">
    <property type="protein sequence ID" value="MET1489436.1"/>
    <property type="molecule type" value="Genomic_DNA"/>
</dbReference>
<dbReference type="InterPro" id="IPR011051">
    <property type="entry name" value="RmlC_Cupin_sf"/>
</dbReference>
<sequence>MSEARSGGLSLLRDLPPAGFEEHFLTLLERPGLRIERIVSDGQVSPPGFWYEQAEDEWVLLLQGTAELEYRDDTRIMLTAGDSLLIPAGCAHRVAQTASRTVWLALFFPPA</sequence>
<comment type="caution">
    <text evidence="2">The sequence shown here is derived from an EMBL/GenBank/DDBJ whole genome shotgun (WGS) entry which is preliminary data.</text>
</comment>
<dbReference type="CDD" id="cd06981">
    <property type="entry name" value="cupin_reut_a1446"/>
    <property type="match status" value="1"/>
</dbReference>
<evidence type="ECO:0000313" key="3">
    <source>
        <dbReference type="Proteomes" id="UP001548590"/>
    </source>
</evidence>
<feature type="domain" description="Cupin type-2" evidence="1">
    <location>
        <begin position="52"/>
        <end position="102"/>
    </location>
</feature>
<dbReference type="InterPro" id="IPR014710">
    <property type="entry name" value="RmlC-like_jellyroll"/>
</dbReference>
<protein>
    <submittedName>
        <fullName evidence="2">Cupin domain-containing protein</fullName>
    </submittedName>
</protein>
<organism evidence="2 3">
    <name type="scientific">Uliginosibacterium paludis</name>
    <dbReference type="NCBI Taxonomy" id="1615952"/>
    <lineage>
        <taxon>Bacteria</taxon>
        <taxon>Pseudomonadati</taxon>
        <taxon>Pseudomonadota</taxon>
        <taxon>Betaproteobacteria</taxon>
        <taxon>Rhodocyclales</taxon>
        <taxon>Zoogloeaceae</taxon>
        <taxon>Uliginosibacterium</taxon>
    </lineage>
</organism>
<dbReference type="InterPro" id="IPR013096">
    <property type="entry name" value="Cupin_2"/>
</dbReference>
<dbReference type="Pfam" id="PF07883">
    <property type="entry name" value="Cupin_2"/>
    <property type="match status" value="1"/>
</dbReference>
<keyword evidence="3" id="KW-1185">Reference proteome</keyword>
<dbReference type="Proteomes" id="UP001548590">
    <property type="component" value="Unassembled WGS sequence"/>
</dbReference>
<evidence type="ECO:0000313" key="2">
    <source>
        <dbReference type="EMBL" id="MET1489436.1"/>
    </source>
</evidence>
<reference evidence="2 3" key="1">
    <citation type="submission" date="2024-07" db="EMBL/GenBank/DDBJ databases">
        <title>Uliginosibacterium paludis KCTC:42655.</title>
        <authorList>
            <person name="Kim M.K."/>
        </authorList>
    </citation>
    <scope>NUCLEOTIDE SEQUENCE [LARGE SCALE GENOMIC DNA]</scope>
    <source>
        <strain evidence="2 3">KCTC 42655</strain>
    </source>
</reference>
<name>A0ABV2CNE3_9RHOO</name>
<evidence type="ECO:0000259" key="1">
    <source>
        <dbReference type="Pfam" id="PF07883"/>
    </source>
</evidence>
<dbReference type="Gene3D" id="2.60.120.10">
    <property type="entry name" value="Jelly Rolls"/>
    <property type="match status" value="1"/>
</dbReference>
<dbReference type="SUPFAM" id="SSF51182">
    <property type="entry name" value="RmlC-like cupins"/>
    <property type="match status" value="1"/>
</dbReference>
<gene>
    <name evidence="2" type="ORF">ABVT11_06325</name>
</gene>
<proteinExistence type="predicted"/>
<dbReference type="RefSeq" id="WP_345925489.1">
    <property type="nucleotide sequence ID" value="NZ_JBDIVF010000002.1"/>
</dbReference>